<evidence type="ECO:0000313" key="2">
    <source>
        <dbReference type="Proteomes" id="UP000199134"/>
    </source>
</evidence>
<dbReference type="AlphaFoldDB" id="A0A1H0J7X5"/>
<organism evidence="1 2">
    <name type="scientific">Prevotella communis</name>
    <dbReference type="NCBI Taxonomy" id="2913614"/>
    <lineage>
        <taxon>Bacteria</taxon>
        <taxon>Pseudomonadati</taxon>
        <taxon>Bacteroidota</taxon>
        <taxon>Bacteroidia</taxon>
        <taxon>Bacteroidales</taxon>
        <taxon>Prevotellaceae</taxon>
        <taxon>Prevotella</taxon>
    </lineage>
</organism>
<comment type="caution">
    <text evidence="1">The sequence shown here is derived from an EMBL/GenBank/DDBJ whole genome shotgun (WGS) entry which is preliminary data.</text>
</comment>
<name>A0A1H0J7X5_9BACT</name>
<sequence>MISKKIPTFAMQSNQSIIEKIGDKEMSRFNVNMS</sequence>
<dbReference type="Proteomes" id="UP000199134">
    <property type="component" value="Unassembled WGS sequence"/>
</dbReference>
<proteinExistence type="predicted"/>
<accession>A0A1H0J7X5</accession>
<dbReference type="EMBL" id="FNIW01000018">
    <property type="protein sequence ID" value="SDO39603.1"/>
    <property type="molecule type" value="Genomic_DNA"/>
</dbReference>
<evidence type="ECO:0000313" key="1">
    <source>
        <dbReference type="EMBL" id="SDO39603.1"/>
    </source>
</evidence>
<reference evidence="2" key="1">
    <citation type="submission" date="2016-10" db="EMBL/GenBank/DDBJ databases">
        <authorList>
            <person name="de Groot N.N."/>
        </authorList>
    </citation>
    <scope>NUCLEOTIDE SEQUENCE [LARGE SCALE GENOMIC DNA]</scope>
    <source>
        <strain evidence="2">BP1-145</strain>
    </source>
</reference>
<gene>
    <name evidence="1" type="ORF">SAMN04487900_11872</name>
</gene>
<protein>
    <submittedName>
        <fullName evidence="1">Uncharacterized protein</fullName>
    </submittedName>
</protein>